<evidence type="ECO:0000313" key="2">
    <source>
        <dbReference type="EMBL" id="RXW12349.1"/>
    </source>
</evidence>
<feature type="region of interest" description="Disordered" evidence="1">
    <location>
        <begin position="137"/>
        <end position="173"/>
    </location>
</feature>
<comment type="caution">
    <text evidence="2">The sequence shown here is derived from an EMBL/GenBank/DDBJ whole genome shotgun (WGS) entry which is preliminary data.</text>
</comment>
<evidence type="ECO:0000256" key="1">
    <source>
        <dbReference type="SAM" id="MobiDB-lite"/>
    </source>
</evidence>
<reference evidence="2 3" key="1">
    <citation type="submission" date="2019-01" db="EMBL/GenBank/DDBJ databases">
        <title>Draft genome sequence of Psathyrella aberdarensis IHI B618.</title>
        <authorList>
            <person name="Buettner E."/>
            <person name="Kellner H."/>
        </authorList>
    </citation>
    <scope>NUCLEOTIDE SEQUENCE [LARGE SCALE GENOMIC DNA]</scope>
    <source>
        <strain evidence="2 3">IHI B618</strain>
    </source>
</reference>
<dbReference type="EMBL" id="SDEE01001276">
    <property type="protein sequence ID" value="RXW12349.1"/>
    <property type="molecule type" value="Genomic_DNA"/>
</dbReference>
<sequence>MSRPTPPQNEYAPTVLSSTLPTITPHQIGTLDLNSCEGLIRQAASFFSRWKKIESGLEAALAAGVHIDWKAYYEAHSDALEKYLFSVAEFYDAKIQSLISDVQCYAHAFERLQHRLERQQSEYAELGAQLRLLGQTTQTQHGHEATDVPRYVPNREPATPEHTESNPTDSNDEDDEFFSQYLSITVESLDFCSTLGRLNDALNAASNTGHIDWPRYFKSHSRLLEAYIVVVEVCQQRKVSELLTQIKFYSSKFVEFRKQIDKNDAQLLEIQRRIDVILSSGDHGNPNRSAADDNPDMDMLQQQMAGLLRSNNARI</sequence>
<dbReference type="Proteomes" id="UP000290288">
    <property type="component" value="Unassembled WGS sequence"/>
</dbReference>
<protein>
    <submittedName>
        <fullName evidence="2">Uncharacterized protein</fullName>
    </submittedName>
</protein>
<gene>
    <name evidence="2" type="ORF">EST38_g13505</name>
</gene>
<name>A0A4Q2D0J4_9AGAR</name>
<accession>A0A4Q2D0J4</accession>
<dbReference type="AlphaFoldDB" id="A0A4Q2D0J4"/>
<proteinExistence type="predicted"/>
<evidence type="ECO:0000313" key="3">
    <source>
        <dbReference type="Proteomes" id="UP000290288"/>
    </source>
</evidence>
<organism evidence="2 3">
    <name type="scientific">Candolleomyces aberdarensis</name>
    <dbReference type="NCBI Taxonomy" id="2316362"/>
    <lineage>
        <taxon>Eukaryota</taxon>
        <taxon>Fungi</taxon>
        <taxon>Dikarya</taxon>
        <taxon>Basidiomycota</taxon>
        <taxon>Agaricomycotina</taxon>
        <taxon>Agaricomycetes</taxon>
        <taxon>Agaricomycetidae</taxon>
        <taxon>Agaricales</taxon>
        <taxon>Agaricineae</taxon>
        <taxon>Psathyrellaceae</taxon>
        <taxon>Candolleomyces</taxon>
    </lineage>
</organism>
<keyword evidence="3" id="KW-1185">Reference proteome</keyword>